<evidence type="ECO:0000313" key="3">
    <source>
        <dbReference type="Proteomes" id="UP000033540"/>
    </source>
</evidence>
<accession>A0A0F0I3E6</accession>
<reference evidence="2 3" key="1">
    <citation type="submission" date="2015-02" db="EMBL/GenBank/DDBJ databases">
        <title>Draft genome sequence of Aspergillus parasiticus SU-1.</title>
        <authorList>
            <person name="Yu J."/>
            <person name="Fedorova N."/>
            <person name="Yin Y."/>
            <person name="Losada L."/>
            <person name="Zafar N."/>
            <person name="Taujale R."/>
            <person name="Ehrlich K.C."/>
            <person name="Bhatnagar D."/>
            <person name="Cleveland T.E."/>
            <person name="Bennett J.W."/>
            <person name="Nierman W.C."/>
        </authorList>
    </citation>
    <scope>NUCLEOTIDE SEQUENCE [LARGE SCALE GENOMIC DNA]</scope>
    <source>
        <strain evidence="3">ATCC 56775 / NRRL 5862 / SRRC 143 / SU-1</strain>
    </source>
</reference>
<feature type="compositionally biased region" description="Basic and acidic residues" evidence="1">
    <location>
        <begin position="552"/>
        <end position="566"/>
    </location>
</feature>
<evidence type="ECO:0000313" key="2">
    <source>
        <dbReference type="EMBL" id="KJK60463.1"/>
    </source>
</evidence>
<dbReference type="EMBL" id="JZEE01000739">
    <property type="protein sequence ID" value="KJK60463.1"/>
    <property type="molecule type" value="Genomic_DNA"/>
</dbReference>
<feature type="compositionally biased region" description="Low complexity" evidence="1">
    <location>
        <begin position="625"/>
        <end position="634"/>
    </location>
</feature>
<feature type="compositionally biased region" description="Low complexity" evidence="1">
    <location>
        <begin position="224"/>
        <end position="239"/>
    </location>
</feature>
<gene>
    <name evidence="2" type="ORF">P875_00053325</name>
</gene>
<feature type="compositionally biased region" description="Polar residues" evidence="1">
    <location>
        <begin position="488"/>
        <end position="514"/>
    </location>
</feature>
<dbReference type="Gene3D" id="2.170.130.20">
    <property type="entry name" value="LCCL-like domain"/>
    <property type="match status" value="1"/>
</dbReference>
<feature type="region of interest" description="Disordered" evidence="1">
    <location>
        <begin position="625"/>
        <end position="700"/>
    </location>
</feature>
<dbReference type="STRING" id="1403190.A0A0F0I3E6"/>
<feature type="compositionally biased region" description="Basic and acidic residues" evidence="1">
    <location>
        <begin position="676"/>
        <end position="685"/>
    </location>
</feature>
<evidence type="ECO:0000256" key="1">
    <source>
        <dbReference type="SAM" id="MobiDB-lite"/>
    </source>
</evidence>
<feature type="region of interest" description="Disordered" evidence="1">
    <location>
        <begin position="146"/>
        <end position="589"/>
    </location>
</feature>
<dbReference type="AlphaFoldDB" id="A0A0F0I3E6"/>
<feature type="compositionally biased region" description="Basic and acidic residues" evidence="1">
    <location>
        <begin position="408"/>
        <end position="432"/>
    </location>
</feature>
<dbReference type="Proteomes" id="UP000033540">
    <property type="component" value="Unassembled WGS sequence"/>
</dbReference>
<proteinExistence type="predicted"/>
<feature type="compositionally biased region" description="Polar residues" evidence="1">
    <location>
        <begin position="524"/>
        <end position="539"/>
    </location>
</feature>
<comment type="caution">
    <text evidence="2">The sequence shown here is derived from an EMBL/GenBank/DDBJ whole genome shotgun (WGS) entry which is preliminary data.</text>
</comment>
<protein>
    <submittedName>
        <fullName evidence="2">Histone deacetylation protein Rxt3</fullName>
    </submittedName>
</protein>
<dbReference type="InterPro" id="IPR013951">
    <property type="entry name" value="Rxt3"/>
</dbReference>
<feature type="compositionally biased region" description="Polar residues" evidence="1">
    <location>
        <begin position="389"/>
        <end position="398"/>
    </location>
</feature>
<dbReference type="InterPro" id="IPR036609">
    <property type="entry name" value="LCCL_sf"/>
</dbReference>
<sequence>MMDFQKHPPQPIYHSHPSAILGATHDPRLVAPPPPRAYAPPPPPSARAYYDAYNRREHEMPRAVPVYHYPTTTAAPIPASSAPYAHESVSASYRTESNGYHVSQANPISMRKHTLDGGLKEFNNRHNYSYNVNQLNNHDRRMVYREGPQEQPSAPPLGTRRMPPPSPPQHYPSRGQSGNASSLSTAFSSREPPSNPAHHRPGSSMSISAMLGSDADRPARDVGSSSIFSRIPVSSAPFSSAPPPSAPSAMSPPTAPARPSPLEYSSFRRSHTPEKSFSKAQPGRPYRSSSGGMSQPSVAEQTKFGGLSRVPPSSQYPDKPSSAHHSPQVSSAEPPYNETRRFSFSAPAPRPNSQPQHLEAPQRPAGYSPLARSAAAPGGGDGFGGAHQRQASYMGQESQHNRFGGIYVDRHLEEQAHRERERAIAHEQETKAAHPQSRYGPYGERDPAAARQQSAATWELGRSQPPSPEAKRFPAPEPGSGFGFGAIQSYTKSLGSQLGGSRQPPLSIQPRQGQPTPPPHEQQPYLSKLQTEQRLFSSTPSAGPSSLARSASSDDRRRKGSDELLQHRTLLGVGLDAKRGGRASPLPQAVQGAQAQILGPAGEAGIKSELGRVFSGIGSGVGGVTATTGSGPSTPMDASPFKRDSVTAKSANSETTTDETKIGRPTSANGKRPKRSRDEDGRAETEAGTDARLAASARGSQKATLESAKFGYTTTPLPLPRFEGKENCTFTIRVPRFRIDSSHREEICARRALWGTGIYTDDSDPVAAAIHSGFMRGAWGEDVDANMLDLEIKDAYQHAPKTAQDVGLPDGDRPRVPPVPPSDKDLHIILLILPRLERYDSSVLFGLKSRPWDGTHDGMSFKVLRTEWVDEGVGRGEERGGEARRKRLRNMMQTGRICTGPGVLKLEHLRNGIQITRQKAKVMESQEPQPAAPVQTVS</sequence>
<name>A0A0F0I3E6_ASPPU</name>
<dbReference type="Pfam" id="PF08642">
    <property type="entry name" value="Rxt3"/>
    <property type="match status" value="1"/>
</dbReference>
<feature type="compositionally biased region" description="Low complexity" evidence="1">
    <location>
        <begin position="540"/>
        <end position="551"/>
    </location>
</feature>
<dbReference type="OrthoDB" id="3596986at2759"/>
<feature type="compositionally biased region" description="Polar residues" evidence="1">
    <location>
        <begin position="287"/>
        <end position="300"/>
    </location>
</feature>
<feature type="compositionally biased region" description="Polar residues" evidence="1">
    <location>
        <begin position="174"/>
        <end position="192"/>
    </location>
</feature>
<organism evidence="2 3">
    <name type="scientific">Aspergillus parasiticus (strain ATCC 56775 / NRRL 5862 / SRRC 143 / SU-1)</name>
    <dbReference type="NCBI Taxonomy" id="1403190"/>
    <lineage>
        <taxon>Eukaryota</taxon>
        <taxon>Fungi</taxon>
        <taxon>Dikarya</taxon>
        <taxon>Ascomycota</taxon>
        <taxon>Pezizomycotina</taxon>
        <taxon>Eurotiomycetes</taxon>
        <taxon>Eurotiomycetidae</taxon>
        <taxon>Eurotiales</taxon>
        <taxon>Aspergillaceae</taxon>
        <taxon>Aspergillus</taxon>
        <taxon>Aspergillus subgen. Circumdati</taxon>
    </lineage>
</organism>